<dbReference type="AlphaFoldDB" id="A0A9P7A0S0"/>
<keyword evidence="1" id="KW-0812">Transmembrane</keyword>
<evidence type="ECO:0000313" key="2">
    <source>
        <dbReference type="EMBL" id="KAG1780292.1"/>
    </source>
</evidence>
<reference evidence="2" key="1">
    <citation type="journal article" date="2020" name="New Phytol.">
        <title>Comparative genomics reveals dynamic genome evolution in host specialist ectomycorrhizal fungi.</title>
        <authorList>
            <person name="Lofgren L.A."/>
            <person name="Nguyen N.H."/>
            <person name="Vilgalys R."/>
            <person name="Ruytinx J."/>
            <person name="Liao H.L."/>
            <person name="Branco S."/>
            <person name="Kuo A."/>
            <person name="LaButti K."/>
            <person name="Lipzen A."/>
            <person name="Andreopoulos W."/>
            <person name="Pangilinan J."/>
            <person name="Riley R."/>
            <person name="Hundley H."/>
            <person name="Na H."/>
            <person name="Barry K."/>
            <person name="Grigoriev I.V."/>
            <person name="Stajich J.E."/>
            <person name="Kennedy P.G."/>
        </authorList>
    </citation>
    <scope>NUCLEOTIDE SEQUENCE</scope>
    <source>
        <strain evidence="2">DOB743</strain>
    </source>
</reference>
<keyword evidence="1" id="KW-0472">Membrane</keyword>
<sequence length="79" mass="8854">MSLAKCMYVRACASYEVCRSVSHFTLLLATVNTTIAAALYINIRRVDAQCQVIVSIPQRFPDMYHPYSNPTSRICAVPL</sequence>
<proteinExistence type="predicted"/>
<organism evidence="2 3">
    <name type="scientific">Suillus placidus</name>
    <dbReference type="NCBI Taxonomy" id="48579"/>
    <lineage>
        <taxon>Eukaryota</taxon>
        <taxon>Fungi</taxon>
        <taxon>Dikarya</taxon>
        <taxon>Basidiomycota</taxon>
        <taxon>Agaricomycotina</taxon>
        <taxon>Agaricomycetes</taxon>
        <taxon>Agaricomycetidae</taxon>
        <taxon>Boletales</taxon>
        <taxon>Suillineae</taxon>
        <taxon>Suillaceae</taxon>
        <taxon>Suillus</taxon>
    </lineage>
</organism>
<gene>
    <name evidence="2" type="ORF">EV702DRAFT_1081916</name>
</gene>
<keyword evidence="3" id="KW-1185">Reference proteome</keyword>
<protein>
    <submittedName>
        <fullName evidence="2">Uncharacterized protein</fullName>
    </submittedName>
</protein>
<name>A0A9P7A0S0_9AGAM</name>
<evidence type="ECO:0000256" key="1">
    <source>
        <dbReference type="SAM" id="Phobius"/>
    </source>
</evidence>
<comment type="caution">
    <text evidence="2">The sequence shown here is derived from an EMBL/GenBank/DDBJ whole genome shotgun (WGS) entry which is preliminary data.</text>
</comment>
<keyword evidence="1" id="KW-1133">Transmembrane helix</keyword>
<evidence type="ECO:0000313" key="3">
    <source>
        <dbReference type="Proteomes" id="UP000714275"/>
    </source>
</evidence>
<accession>A0A9P7A0S0</accession>
<dbReference type="EMBL" id="JABBWD010000009">
    <property type="protein sequence ID" value="KAG1780292.1"/>
    <property type="molecule type" value="Genomic_DNA"/>
</dbReference>
<feature type="transmembrane region" description="Helical" evidence="1">
    <location>
        <begin position="21"/>
        <end position="41"/>
    </location>
</feature>
<dbReference type="Proteomes" id="UP000714275">
    <property type="component" value="Unassembled WGS sequence"/>
</dbReference>